<evidence type="ECO:0000256" key="6">
    <source>
        <dbReference type="RuleBase" id="RU003330"/>
    </source>
</evidence>
<dbReference type="KEGG" id="cbot:ATE48_18955"/>
<protein>
    <recommendedName>
        <fullName evidence="5 7">Adenylate kinase</fullName>
        <shortName evidence="5">AK</shortName>
        <ecNumber evidence="5 7">2.7.4.3</ecNumber>
    </recommendedName>
    <alternativeName>
        <fullName evidence="5">ATP-AMP transphosphorylase</fullName>
    </alternativeName>
    <alternativeName>
        <fullName evidence="5">ATP:AMP phosphotransferase</fullName>
    </alternativeName>
    <alternativeName>
        <fullName evidence="5">Adenylate monophosphate kinase</fullName>
    </alternativeName>
</protein>
<feature type="binding site" evidence="5">
    <location>
        <begin position="57"/>
        <end position="59"/>
    </location>
    <ligand>
        <name>AMP</name>
        <dbReference type="ChEBI" id="CHEBI:456215"/>
    </ligand>
</feature>
<dbReference type="GO" id="GO:0044209">
    <property type="term" value="P:AMP salvage"/>
    <property type="evidence" value="ECO:0007669"/>
    <property type="project" value="UniProtKB-UniRule"/>
</dbReference>
<evidence type="ECO:0000313" key="8">
    <source>
        <dbReference type="EMBL" id="ANP47827.1"/>
    </source>
</evidence>
<keyword evidence="3 5" id="KW-0547">Nucleotide-binding</keyword>
<feature type="binding site" evidence="5">
    <location>
        <begin position="10"/>
        <end position="15"/>
    </location>
    <ligand>
        <name>ATP</name>
        <dbReference type="ChEBI" id="CHEBI:30616"/>
    </ligand>
</feature>
<evidence type="ECO:0000256" key="7">
    <source>
        <dbReference type="RuleBase" id="RU003331"/>
    </source>
</evidence>
<feature type="binding site" evidence="5">
    <location>
        <position position="92"/>
    </location>
    <ligand>
        <name>AMP</name>
        <dbReference type="ChEBI" id="CHEBI:456215"/>
    </ligand>
</feature>
<dbReference type="PROSITE" id="PS00113">
    <property type="entry name" value="ADENYLATE_KINASE"/>
    <property type="match status" value="1"/>
</dbReference>
<dbReference type="EC" id="2.7.4.3" evidence="5 7"/>
<sequence>MNLILFGPPAAGKGTQAKRLTAERGYVQLSTGDMLRAARKSGSELGQKVAAIMDSGSLVSDEIVIALIEDALAQNKTAPGFIFDGFPRTVAQAEALDAMLARHGKQIDRVVQLEVDSQQLLDRVAKRFAEEGRADDNPESYKVRLNAYLAQTAPLIPYYEQKNKLRGVDGMAGIEDVATSIAAAIDAR</sequence>
<comment type="caution">
    <text evidence="5">Lacks conserved residue(s) required for the propagation of feature annotation.</text>
</comment>
<keyword evidence="2 5" id="KW-0545">Nucleotide biosynthesis</keyword>
<keyword evidence="1 5" id="KW-0808">Transferase</keyword>
<feature type="region of interest" description="NMP" evidence="5">
    <location>
        <begin position="30"/>
        <end position="59"/>
    </location>
</feature>
<dbReference type="CDD" id="cd01428">
    <property type="entry name" value="ADK"/>
    <property type="match status" value="1"/>
</dbReference>
<feature type="binding site" evidence="5">
    <location>
        <position position="172"/>
    </location>
    <ligand>
        <name>ATP</name>
        <dbReference type="ChEBI" id="CHEBI:30616"/>
    </ligand>
</feature>
<dbReference type="Gene3D" id="3.40.50.300">
    <property type="entry name" value="P-loop containing nucleotide triphosphate hydrolases"/>
    <property type="match status" value="1"/>
</dbReference>
<evidence type="ECO:0000256" key="3">
    <source>
        <dbReference type="ARBA" id="ARBA00022741"/>
    </source>
</evidence>
<dbReference type="InParanoid" id="A0A1B1AMN1"/>
<organism evidence="8 9">
    <name type="scientific">Candidatus Viadribacter manganicus</name>
    <dbReference type="NCBI Taxonomy" id="1759059"/>
    <lineage>
        <taxon>Bacteria</taxon>
        <taxon>Pseudomonadati</taxon>
        <taxon>Pseudomonadota</taxon>
        <taxon>Alphaproteobacteria</taxon>
        <taxon>Hyphomonadales</taxon>
        <taxon>Hyphomonadaceae</taxon>
        <taxon>Candidatus Viadribacter</taxon>
    </lineage>
</organism>
<dbReference type="GO" id="GO:0005737">
    <property type="term" value="C:cytoplasm"/>
    <property type="evidence" value="ECO:0007669"/>
    <property type="project" value="UniProtKB-SubCell"/>
</dbReference>
<dbReference type="GO" id="GO:0004017">
    <property type="term" value="F:AMP kinase activity"/>
    <property type="evidence" value="ECO:0007669"/>
    <property type="project" value="UniProtKB-UniRule"/>
</dbReference>
<dbReference type="InterPro" id="IPR000850">
    <property type="entry name" value="Adenylat/UMP-CMP_kin"/>
</dbReference>
<dbReference type="RefSeq" id="WP_066774326.1">
    <property type="nucleotide sequence ID" value="NZ_CP013244.1"/>
</dbReference>
<dbReference type="NCBIfam" id="NF011104">
    <property type="entry name" value="PRK14531.1"/>
    <property type="match status" value="1"/>
</dbReference>
<dbReference type="STRING" id="1759059.ATE48_18955"/>
<dbReference type="AlphaFoldDB" id="A0A1B1AMN1"/>
<comment type="function">
    <text evidence="5">Catalyzes the reversible transfer of the terminal phosphate group between ATP and AMP. Plays an important role in cellular energy homeostasis and in adenine nucleotide metabolism.</text>
</comment>
<dbReference type="Pfam" id="PF00406">
    <property type="entry name" value="ADK"/>
    <property type="match status" value="1"/>
</dbReference>
<comment type="subunit">
    <text evidence="5 7">Monomer.</text>
</comment>
<dbReference type="NCBIfam" id="NF011100">
    <property type="entry name" value="PRK14527.1"/>
    <property type="match status" value="1"/>
</dbReference>
<name>A0A1B1AMN1_9PROT</name>
<accession>A0A1B1AMN1</accession>
<feature type="binding site" evidence="5">
    <location>
        <position position="144"/>
    </location>
    <ligand>
        <name>AMP</name>
        <dbReference type="ChEBI" id="CHEBI:456215"/>
    </ligand>
</feature>
<dbReference type="NCBIfam" id="NF001381">
    <property type="entry name" value="PRK00279.1-3"/>
    <property type="match status" value="1"/>
</dbReference>
<dbReference type="UniPathway" id="UPA00588">
    <property type="reaction ID" value="UER00649"/>
</dbReference>
<dbReference type="GO" id="GO:0005524">
    <property type="term" value="F:ATP binding"/>
    <property type="evidence" value="ECO:0007669"/>
    <property type="project" value="UniProtKB-UniRule"/>
</dbReference>
<keyword evidence="5 7" id="KW-0067">ATP-binding</keyword>
<gene>
    <name evidence="5" type="primary">adk</name>
    <name evidence="8" type="ORF">ATE48_18955</name>
</gene>
<evidence type="ECO:0000256" key="4">
    <source>
        <dbReference type="ARBA" id="ARBA00022777"/>
    </source>
</evidence>
<dbReference type="FunCoup" id="A0A1B1AMN1">
    <property type="interactions" value="580"/>
</dbReference>
<feature type="binding site" evidence="5">
    <location>
        <position position="127"/>
    </location>
    <ligand>
        <name>ATP</name>
        <dbReference type="ChEBI" id="CHEBI:30616"/>
    </ligand>
</feature>
<dbReference type="NCBIfam" id="NF011105">
    <property type="entry name" value="PRK14532.1"/>
    <property type="match status" value="1"/>
</dbReference>
<dbReference type="InterPro" id="IPR027417">
    <property type="entry name" value="P-loop_NTPase"/>
</dbReference>
<feature type="binding site" evidence="5">
    <location>
        <position position="36"/>
    </location>
    <ligand>
        <name>AMP</name>
        <dbReference type="ChEBI" id="CHEBI:456215"/>
    </ligand>
</feature>
<dbReference type="HAMAP" id="MF_00235">
    <property type="entry name" value="Adenylate_kinase_Adk"/>
    <property type="match status" value="1"/>
</dbReference>
<evidence type="ECO:0000256" key="5">
    <source>
        <dbReference type="HAMAP-Rule" id="MF_00235"/>
    </source>
</evidence>
<dbReference type="OrthoDB" id="9805030at2"/>
<evidence type="ECO:0000256" key="1">
    <source>
        <dbReference type="ARBA" id="ARBA00022679"/>
    </source>
</evidence>
<feature type="binding site" evidence="5">
    <location>
        <begin position="85"/>
        <end position="88"/>
    </location>
    <ligand>
        <name>AMP</name>
        <dbReference type="ChEBI" id="CHEBI:456215"/>
    </ligand>
</feature>
<proteinExistence type="inferred from homology"/>
<dbReference type="Proteomes" id="UP000092498">
    <property type="component" value="Chromosome"/>
</dbReference>
<reference evidence="8 9" key="1">
    <citation type="submission" date="2015-11" db="EMBL/GenBank/DDBJ databases">
        <title>Whole-Genome Sequence of Candidatus Oderbacter manganicum from the National Park Lower Oder Valley, Germany.</title>
        <authorList>
            <person name="Braun B."/>
            <person name="Liere K."/>
            <person name="Szewzyk U."/>
        </authorList>
    </citation>
    <scope>NUCLEOTIDE SEQUENCE [LARGE SCALE GENOMIC DNA]</scope>
    <source>
        <strain evidence="8 9">OTSz_A_272</strain>
    </source>
</reference>
<keyword evidence="5" id="KW-0963">Cytoplasm</keyword>
<feature type="binding site" evidence="5">
    <location>
        <position position="31"/>
    </location>
    <ligand>
        <name>AMP</name>
        <dbReference type="ChEBI" id="CHEBI:456215"/>
    </ligand>
</feature>
<dbReference type="SUPFAM" id="SSF52540">
    <property type="entry name" value="P-loop containing nucleoside triphosphate hydrolases"/>
    <property type="match status" value="1"/>
</dbReference>
<dbReference type="PRINTS" id="PR00094">
    <property type="entry name" value="ADENYLTKNASE"/>
</dbReference>
<keyword evidence="4 5" id="KW-0418">Kinase</keyword>
<dbReference type="EMBL" id="CP013244">
    <property type="protein sequence ID" value="ANP47827.1"/>
    <property type="molecule type" value="Genomic_DNA"/>
</dbReference>
<feature type="binding site" evidence="5">
    <location>
        <position position="133"/>
    </location>
    <ligand>
        <name>AMP</name>
        <dbReference type="ChEBI" id="CHEBI:456215"/>
    </ligand>
</feature>
<dbReference type="PANTHER" id="PTHR23359">
    <property type="entry name" value="NUCLEOTIDE KINASE"/>
    <property type="match status" value="1"/>
</dbReference>
<evidence type="ECO:0000313" key="9">
    <source>
        <dbReference type="Proteomes" id="UP000092498"/>
    </source>
</evidence>
<comment type="similarity">
    <text evidence="5 6">Belongs to the adenylate kinase family.</text>
</comment>
<comment type="catalytic activity">
    <reaction evidence="5 7">
        <text>AMP + ATP = 2 ADP</text>
        <dbReference type="Rhea" id="RHEA:12973"/>
        <dbReference type="ChEBI" id="CHEBI:30616"/>
        <dbReference type="ChEBI" id="CHEBI:456215"/>
        <dbReference type="ChEBI" id="CHEBI:456216"/>
        <dbReference type="EC" id="2.7.4.3"/>
    </reaction>
</comment>
<evidence type="ECO:0000256" key="2">
    <source>
        <dbReference type="ARBA" id="ARBA00022727"/>
    </source>
</evidence>
<keyword evidence="9" id="KW-1185">Reference proteome</keyword>
<dbReference type="InterPro" id="IPR033690">
    <property type="entry name" value="Adenylat_kinase_CS"/>
</dbReference>
<comment type="pathway">
    <text evidence="5">Purine metabolism; AMP biosynthesis via salvage pathway; AMP from ADP: step 1/1.</text>
</comment>
<comment type="domain">
    <text evidence="5">Consists of three domains, a large central CORE domain and two small peripheral domains, NMPbind and LID, which undergo movements during catalysis. The LID domain closes over the site of phosphoryl transfer upon ATP binding. Assembling and dissambling the active center during each catalytic cycle provides an effective means to prevent ATP hydrolysis.</text>
</comment>
<comment type="subcellular location">
    <subcellularLocation>
        <location evidence="5 7">Cytoplasm</location>
    </subcellularLocation>
</comment>